<evidence type="ECO:0000256" key="1">
    <source>
        <dbReference type="SAM" id="MobiDB-lite"/>
    </source>
</evidence>
<dbReference type="HOGENOM" id="CLU_541903_0_0_1"/>
<evidence type="ECO:0000313" key="2">
    <source>
        <dbReference type="EMBL" id="ETW81520.1"/>
    </source>
</evidence>
<dbReference type="AlphaFoldDB" id="W4K842"/>
<feature type="region of interest" description="Disordered" evidence="1">
    <location>
        <begin position="588"/>
        <end position="615"/>
    </location>
</feature>
<evidence type="ECO:0000313" key="3">
    <source>
        <dbReference type="Proteomes" id="UP000030671"/>
    </source>
</evidence>
<dbReference type="KEGG" id="hir:HETIRDRAFT_444811"/>
<name>W4K842_HETIT</name>
<organism evidence="2 3">
    <name type="scientific">Heterobasidion irregulare (strain TC 32-1)</name>
    <dbReference type="NCBI Taxonomy" id="747525"/>
    <lineage>
        <taxon>Eukaryota</taxon>
        <taxon>Fungi</taxon>
        <taxon>Dikarya</taxon>
        <taxon>Basidiomycota</taxon>
        <taxon>Agaricomycotina</taxon>
        <taxon>Agaricomycetes</taxon>
        <taxon>Russulales</taxon>
        <taxon>Bondarzewiaceae</taxon>
        <taxon>Heterobasidion</taxon>
        <taxon>Heterobasidion annosum species complex</taxon>
    </lineage>
</organism>
<dbReference type="OrthoDB" id="3365698at2759"/>
<proteinExistence type="predicted"/>
<gene>
    <name evidence="2" type="ORF">HETIRDRAFT_444811</name>
</gene>
<feature type="compositionally biased region" description="Acidic residues" evidence="1">
    <location>
        <begin position="588"/>
        <end position="603"/>
    </location>
</feature>
<dbReference type="EMBL" id="KI925458">
    <property type="protein sequence ID" value="ETW81520.1"/>
    <property type="molecule type" value="Genomic_DNA"/>
</dbReference>
<accession>W4K842</accession>
<dbReference type="RefSeq" id="XP_009546159.1">
    <property type="nucleotide sequence ID" value="XM_009547864.1"/>
</dbReference>
<dbReference type="Proteomes" id="UP000030671">
    <property type="component" value="Unassembled WGS sequence"/>
</dbReference>
<reference evidence="2 3" key="1">
    <citation type="journal article" date="2012" name="New Phytol.">
        <title>Insight into trade-off between wood decay and parasitism from the genome of a fungal forest pathogen.</title>
        <authorList>
            <person name="Olson A."/>
            <person name="Aerts A."/>
            <person name="Asiegbu F."/>
            <person name="Belbahri L."/>
            <person name="Bouzid O."/>
            <person name="Broberg A."/>
            <person name="Canback B."/>
            <person name="Coutinho P.M."/>
            <person name="Cullen D."/>
            <person name="Dalman K."/>
            <person name="Deflorio G."/>
            <person name="van Diepen L.T."/>
            <person name="Dunand C."/>
            <person name="Duplessis S."/>
            <person name="Durling M."/>
            <person name="Gonthier P."/>
            <person name="Grimwood J."/>
            <person name="Fossdal C.G."/>
            <person name="Hansson D."/>
            <person name="Henrissat B."/>
            <person name="Hietala A."/>
            <person name="Himmelstrand K."/>
            <person name="Hoffmeister D."/>
            <person name="Hogberg N."/>
            <person name="James T.Y."/>
            <person name="Karlsson M."/>
            <person name="Kohler A."/>
            <person name="Kues U."/>
            <person name="Lee Y.H."/>
            <person name="Lin Y.C."/>
            <person name="Lind M."/>
            <person name="Lindquist E."/>
            <person name="Lombard V."/>
            <person name="Lucas S."/>
            <person name="Lunden K."/>
            <person name="Morin E."/>
            <person name="Murat C."/>
            <person name="Park J."/>
            <person name="Raffaello T."/>
            <person name="Rouze P."/>
            <person name="Salamov A."/>
            <person name="Schmutz J."/>
            <person name="Solheim H."/>
            <person name="Stahlberg J."/>
            <person name="Velez H."/>
            <person name="de Vries R.P."/>
            <person name="Wiebenga A."/>
            <person name="Woodward S."/>
            <person name="Yakovlev I."/>
            <person name="Garbelotto M."/>
            <person name="Martin F."/>
            <person name="Grigoriev I.V."/>
            <person name="Stenlid J."/>
        </authorList>
    </citation>
    <scope>NUCLEOTIDE SEQUENCE [LARGE SCALE GENOMIC DNA]</scope>
    <source>
        <strain evidence="2 3">TC 32-1</strain>
    </source>
</reference>
<dbReference type="GeneID" id="20675598"/>
<sequence length="615" mass="69735">MQICPDTSLPAATASSIYDQYSIPSSPPVEKLPIELLEQIFDECIRDPGRITHIVLREKDFQSDGAQLGTSPHEIHSQPTPEWISITHVCRLWRKICLHCPRFWTHITASLSQKWVAAYLERSRTQPLTIELETPVVSIGHIVTLFTSTAPRLKVFSIKYRHGRERAKADGPIKDLCQAFSVPAPLLESFVLDVYIKYPYEIKDGLFSGDAPCLRVLELGRGIAVSPSSSILRNLRSLDVTSGFDVDEMLALLQCTPLLESLAVRGFIRYLGSEPPQGVLVRLPHLAWVSIESIQVKDFVELFDRLWIHPAVHVQVQVIVKEEDEVEAMLDILGNSIHRVEKAVGPLYLAMGVEPEGDWYLSCYPISQSLYDHAMVPEITQHQHLLASDAGWHRRCEHAFCNGPFVCIVYRYKHHGDIYEAVSFDLQRLFDRLVPIAVDVHGLRLNLALYDEPKTAQKTSAEAARYMTATTWTPILHVVSDVRILKLTPDTVVGVLMAFHSSQVPLLPKLTTLVIEKTALTLPEIHYHPSAPDMIELLERFLSRRLEIGLALERLVIHDDEYEYYGEERVMSLKKYVKDIAYSAVDEEIEYESDEDDSEDADDRVENKKLQAMTA</sequence>
<dbReference type="Gene3D" id="1.20.1280.50">
    <property type="match status" value="1"/>
</dbReference>
<protein>
    <submittedName>
        <fullName evidence="2">Uncharacterized protein</fullName>
    </submittedName>
</protein>
<keyword evidence="3" id="KW-1185">Reference proteome</keyword>
<dbReference type="InParanoid" id="W4K842"/>